<feature type="domain" description="Mechanosensitive ion channel MscS C-terminal" evidence="10">
    <location>
        <begin position="217"/>
        <end position="261"/>
    </location>
</feature>
<dbReference type="KEGG" id="mzi:HWN40_06695"/>
<dbReference type="InterPro" id="IPR011014">
    <property type="entry name" value="MscS_channel_TM-2"/>
</dbReference>
<dbReference type="InterPro" id="IPR006685">
    <property type="entry name" value="MscS_channel_2nd"/>
</dbReference>
<evidence type="ECO:0000256" key="7">
    <source>
        <dbReference type="SAM" id="MobiDB-lite"/>
    </source>
</evidence>
<name>A0A7D5E993_9EURY</name>
<dbReference type="GO" id="GO:0005886">
    <property type="term" value="C:plasma membrane"/>
    <property type="evidence" value="ECO:0007669"/>
    <property type="project" value="UniProtKB-SubCell"/>
</dbReference>
<proteinExistence type="inferred from homology"/>
<feature type="region of interest" description="Disordered" evidence="7">
    <location>
        <begin position="271"/>
        <end position="291"/>
    </location>
</feature>
<dbReference type="InterPro" id="IPR049278">
    <property type="entry name" value="MS_channel_C"/>
</dbReference>
<feature type="transmembrane region" description="Helical" evidence="8">
    <location>
        <begin position="62"/>
        <end position="82"/>
    </location>
</feature>
<evidence type="ECO:0000256" key="2">
    <source>
        <dbReference type="ARBA" id="ARBA00008017"/>
    </source>
</evidence>
<feature type="transmembrane region" description="Helical" evidence="8">
    <location>
        <begin position="20"/>
        <end position="42"/>
    </location>
</feature>
<keyword evidence="3" id="KW-1003">Cell membrane</keyword>
<keyword evidence="5 8" id="KW-1133">Transmembrane helix</keyword>
<gene>
    <name evidence="11" type="ORF">HWN40_06695</name>
</gene>
<evidence type="ECO:0000313" key="11">
    <source>
        <dbReference type="EMBL" id="QLC49955.1"/>
    </source>
</evidence>
<dbReference type="InterPro" id="IPR045275">
    <property type="entry name" value="MscS_archaea/bacteria_type"/>
</dbReference>
<dbReference type="InterPro" id="IPR011066">
    <property type="entry name" value="MscS_channel_C_sf"/>
</dbReference>
<evidence type="ECO:0000259" key="10">
    <source>
        <dbReference type="Pfam" id="PF21082"/>
    </source>
</evidence>
<keyword evidence="6 8" id="KW-0472">Membrane</keyword>
<evidence type="ECO:0000256" key="5">
    <source>
        <dbReference type="ARBA" id="ARBA00022989"/>
    </source>
</evidence>
<feature type="domain" description="Mechanosensitive ion channel MscS" evidence="9">
    <location>
        <begin position="104"/>
        <end position="166"/>
    </location>
</feature>
<dbReference type="Gene3D" id="2.30.30.60">
    <property type="match status" value="1"/>
</dbReference>
<evidence type="ECO:0000259" key="9">
    <source>
        <dbReference type="Pfam" id="PF00924"/>
    </source>
</evidence>
<evidence type="ECO:0000256" key="8">
    <source>
        <dbReference type="SAM" id="Phobius"/>
    </source>
</evidence>
<dbReference type="OrthoDB" id="11475at2157"/>
<dbReference type="AlphaFoldDB" id="A0A7D5E993"/>
<dbReference type="Pfam" id="PF21082">
    <property type="entry name" value="MS_channel_3rd"/>
    <property type="match status" value="1"/>
</dbReference>
<dbReference type="GeneID" id="55821348"/>
<dbReference type="EMBL" id="CP058215">
    <property type="protein sequence ID" value="QLC49955.1"/>
    <property type="molecule type" value="Genomic_DNA"/>
</dbReference>
<protein>
    <submittedName>
        <fullName evidence="11">Mechanosensitive ion channel family protein</fullName>
    </submittedName>
</protein>
<evidence type="ECO:0000256" key="3">
    <source>
        <dbReference type="ARBA" id="ARBA00022475"/>
    </source>
</evidence>
<reference evidence="11 12" key="1">
    <citation type="submission" date="2020-06" db="EMBL/GenBank/DDBJ databases">
        <title>Methanolobus halotolerans sp. nov., isolated from a saline lake Tus in Siberia.</title>
        <authorList>
            <person name="Shen Y."/>
            <person name="Chen S.-C."/>
            <person name="Lai M.-C."/>
            <person name="Huang H.-H."/>
            <person name="Chiu H.-H."/>
            <person name="Tang S.-L."/>
            <person name="Rogozin D.Y."/>
            <person name="Degermendzhy A.G."/>
        </authorList>
    </citation>
    <scope>NUCLEOTIDE SEQUENCE [LARGE SCALE GENOMIC DNA]</scope>
    <source>
        <strain evidence="11 12">DSM 21339</strain>
    </source>
</reference>
<dbReference type="PANTHER" id="PTHR30221">
    <property type="entry name" value="SMALL-CONDUCTANCE MECHANOSENSITIVE CHANNEL"/>
    <property type="match status" value="1"/>
</dbReference>
<keyword evidence="12" id="KW-1185">Reference proteome</keyword>
<dbReference type="InterPro" id="IPR010920">
    <property type="entry name" value="LSM_dom_sf"/>
</dbReference>
<evidence type="ECO:0000313" key="12">
    <source>
        <dbReference type="Proteomes" id="UP000509594"/>
    </source>
</evidence>
<keyword evidence="4 8" id="KW-0812">Transmembrane</keyword>
<feature type="compositionally biased region" description="Low complexity" evidence="7">
    <location>
        <begin position="277"/>
        <end position="291"/>
    </location>
</feature>
<evidence type="ECO:0000256" key="6">
    <source>
        <dbReference type="ARBA" id="ARBA00023136"/>
    </source>
</evidence>
<dbReference type="InterPro" id="IPR023408">
    <property type="entry name" value="MscS_beta-dom_sf"/>
</dbReference>
<dbReference type="RefSeq" id="WP_176965011.1">
    <property type="nucleotide sequence ID" value="NZ_CP058215.1"/>
</dbReference>
<dbReference type="SUPFAM" id="SSF82689">
    <property type="entry name" value="Mechanosensitive channel protein MscS (YggB), C-terminal domain"/>
    <property type="match status" value="1"/>
</dbReference>
<dbReference type="Gene3D" id="1.10.287.1260">
    <property type="match status" value="1"/>
</dbReference>
<dbReference type="Proteomes" id="UP000509594">
    <property type="component" value="Chromosome"/>
</dbReference>
<dbReference type="Pfam" id="PF00924">
    <property type="entry name" value="MS_channel_2nd"/>
    <property type="match status" value="1"/>
</dbReference>
<sequence length="291" mass="32646">MANPSSNAAETLLSLFNIEVILQIIFLLVFSYVFVRIMIFFILRLSERFDKYRVQIRMISPIIKITVYVLVLYLIASSILAISTSQLVAFSAVAGAIIGFGLKDLFSDLVGGIVIILEHPYHVGDQIEMGDYYGEVVDIGLRSTVLQTPDDNMVSAPNSLIFTESVASGNYGSAEMMIVTDMFMDPKSDAYLAMRIAEEAAFTSKYILLDEDHRITVLLNEFPSHLRVRVKAYVNDLRYEFKFRSDITRRSWKAFSEHGIKAPEAFFPGYYDRDSTGGRSSGRSTGGSSDR</sequence>
<accession>A0A7D5E993</accession>
<comment type="subcellular location">
    <subcellularLocation>
        <location evidence="1">Cell membrane</location>
        <topology evidence="1">Multi-pass membrane protein</topology>
    </subcellularLocation>
</comment>
<evidence type="ECO:0000256" key="1">
    <source>
        <dbReference type="ARBA" id="ARBA00004651"/>
    </source>
</evidence>
<evidence type="ECO:0000256" key="4">
    <source>
        <dbReference type="ARBA" id="ARBA00022692"/>
    </source>
</evidence>
<dbReference type="PANTHER" id="PTHR30221:SF1">
    <property type="entry name" value="SMALL-CONDUCTANCE MECHANOSENSITIVE CHANNEL"/>
    <property type="match status" value="1"/>
</dbReference>
<dbReference type="SUPFAM" id="SSF50182">
    <property type="entry name" value="Sm-like ribonucleoproteins"/>
    <property type="match status" value="1"/>
</dbReference>
<dbReference type="SUPFAM" id="SSF82861">
    <property type="entry name" value="Mechanosensitive channel protein MscS (YggB), transmembrane region"/>
    <property type="match status" value="1"/>
</dbReference>
<organism evidence="11 12">
    <name type="scientific">Methanolobus zinderi</name>
    <dbReference type="NCBI Taxonomy" id="536044"/>
    <lineage>
        <taxon>Archaea</taxon>
        <taxon>Methanobacteriati</taxon>
        <taxon>Methanobacteriota</taxon>
        <taxon>Stenosarchaea group</taxon>
        <taxon>Methanomicrobia</taxon>
        <taxon>Methanosarcinales</taxon>
        <taxon>Methanosarcinaceae</taxon>
        <taxon>Methanolobus</taxon>
    </lineage>
</organism>
<comment type="similarity">
    <text evidence="2">Belongs to the MscS (TC 1.A.23) family.</text>
</comment>
<dbReference type="GO" id="GO:0008381">
    <property type="term" value="F:mechanosensitive monoatomic ion channel activity"/>
    <property type="evidence" value="ECO:0007669"/>
    <property type="project" value="InterPro"/>
</dbReference>